<dbReference type="PANTHER" id="PTHR35562:SF2">
    <property type="entry name" value="DNA ENDONUCLEASE SMRA-RELATED"/>
    <property type="match status" value="1"/>
</dbReference>
<feature type="compositionally biased region" description="Low complexity" evidence="1">
    <location>
        <begin position="39"/>
        <end position="50"/>
    </location>
</feature>
<proteinExistence type="predicted"/>
<dbReference type="SUPFAM" id="SSF160443">
    <property type="entry name" value="SMR domain-like"/>
    <property type="match status" value="1"/>
</dbReference>
<dbReference type="SMART" id="SM00463">
    <property type="entry name" value="SMR"/>
    <property type="match status" value="1"/>
</dbReference>
<evidence type="ECO:0000313" key="4">
    <source>
        <dbReference type="Proteomes" id="UP000480854"/>
    </source>
</evidence>
<evidence type="ECO:0000313" key="3">
    <source>
        <dbReference type="EMBL" id="KAA0682888.1"/>
    </source>
</evidence>
<gene>
    <name evidence="3" type="ORF">DS843_05620</name>
</gene>
<keyword evidence="4" id="KW-1185">Reference proteome</keyword>
<dbReference type="PROSITE" id="PS50828">
    <property type="entry name" value="SMR"/>
    <property type="match status" value="1"/>
</dbReference>
<organism evidence="3 4">
    <name type="scientific">Roseomonas genomospecies 6</name>
    <dbReference type="NCBI Taxonomy" id="214106"/>
    <lineage>
        <taxon>Bacteria</taxon>
        <taxon>Pseudomonadati</taxon>
        <taxon>Pseudomonadota</taxon>
        <taxon>Alphaproteobacteria</taxon>
        <taxon>Acetobacterales</taxon>
        <taxon>Roseomonadaceae</taxon>
        <taxon>Roseomonas</taxon>
    </lineage>
</organism>
<feature type="compositionally biased region" description="Low complexity" evidence="1">
    <location>
        <begin position="58"/>
        <end position="68"/>
    </location>
</feature>
<dbReference type="AlphaFoldDB" id="A0A9W7TZM8"/>
<dbReference type="InterPro" id="IPR002625">
    <property type="entry name" value="Smr_dom"/>
</dbReference>
<protein>
    <submittedName>
        <fullName evidence="3">DNA mismatch repair protein MutS</fullName>
    </submittedName>
</protein>
<feature type="domain" description="Smr" evidence="2">
    <location>
        <begin position="100"/>
        <end position="183"/>
    </location>
</feature>
<sequence length="198" mass="21760">MSRRRSVTTEERRLWRIAMRDAEPMPGRAAEDPEPPATPAAEPEPVATTASPPPTLPPRGGVPKGGRPSQPPLRVGNVDNIDRRTADRFSRGEMEIDGRIDLHGMSQSQAHGALSGFVHRAWHEGRRCVLVITGKGTYTGGAGVLRQSVPRWLADSPLRPMVLAVRPAQPRHGGDGALYVLIKRRRDQHQGGHQGWHR</sequence>
<name>A0A9W7TZM8_9PROT</name>
<dbReference type="EMBL" id="QOKW01000003">
    <property type="protein sequence ID" value="KAA0682888.1"/>
    <property type="molecule type" value="Genomic_DNA"/>
</dbReference>
<feature type="compositionally biased region" description="Basic and acidic residues" evidence="1">
    <location>
        <begin position="80"/>
        <end position="90"/>
    </location>
</feature>
<dbReference type="Gene3D" id="3.30.1370.110">
    <property type="match status" value="1"/>
</dbReference>
<comment type="caution">
    <text evidence="3">The sequence shown here is derived from an EMBL/GenBank/DDBJ whole genome shotgun (WGS) entry which is preliminary data.</text>
</comment>
<accession>A0A9W7TZM8</accession>
<feature type="compositionally biased region" description="Basic and acidic residues" evidence="1">
    <location>
        <begin position="7"/>
        <end position="23"/>
    </location>
</feature>
<feature type="region of interest" description="Disordered" evidence="1">
    <location>
        <begin position="1"/>
        <end position="90"/>
    </location>
</feature>
<evidence type="ECO:0000256" key="1">
    <source>
        <dbReference type="SAM" id="MobiDB-lite"/>
    </source>
</evidence>
<dbReference type="PANTHER" id="PTHR35562">
    <property type="entry name" value="DNA ENDONUCLEASE SMRA-RELATED"/>
    <property type="match status" value="1"/>
</dbReference>
<dbReference type="InterPro" id="IPR036063">
    <property type="entry name" value="Smr_dom_sf"/>
</dbReference>
<dbReference type="RefSeq" id="WP_149467907.1">
    <property type="nucleotide sequence ID" value="NZ_QOKW01000003.1"/>
</dbReference>
<dbReference type="OrthoDB" id="7165597at2"/>
<reference evidence="3 4" key="1">
    <citation type="submission" date="2018-07" db="EMBL/GenBank/DDBJ databases">
        <title>Genome sequence of Azospirillum sp. ATCC 49961.</title>
        <authorList>
            <person name="Sant'Anna F.H."/>
            <person name="Baldani J.I."/>
            <person name="Zilli J.E."/>
            <person name="Reis V.M."/>
            <person name="Hartmann A."/>
            <person name="Cruz L."/>
            <person name="de Souza E.M."/>
            <person name="de Oliveira Pedrosa F."/>
            <person name="Passaglia L.M.P."/>
        </authorList>
    </citation>
    <scope>NUCLEOTIDE SEQUENCE [LARGE SCALE GENOMIC DNA]</scope>
    <source>
        <strain evidence="3 4">ATCC 49961</strain>
    </source>
</reference>
<dbReference type="Proteomes" id="UP000480854">
    <property type="component" value="Unassembled WGS sequence"/>
</dbReference>
<dbReference type="Pfam" id="PF01713">
    <property type="entry name" value="Smr"/>
    <property type="match status" value="1"/>
</dbReference>
<evidence type="ECO:0000259" key="2">
    <source>
        <dbReference type="PROSITE" id="PS50828"/>
    </source>
</evidence>